<accession>A0A6V6Z5N7</accession>
<evidence type="ECO:0000313" key="2">
    <source>
        <dbReference type="Proteomes" id="UP000556700"/>
    </source>
</evidence>
<proteinExistence type="predicted"/>
<dbReference type="EMBL" id="CAIJDO010000186">
    <property type="protein sequence ID" value="CAD0007108.1"/>
    <property type="molecule type" value="Genomic_DNA"/>
</dbReference>
<organism evidence="1 2">
    <name type="scientific">Flavobacterium chungangense</name>
    <dbReference type="NCBI Taxonomy" id="554283"/>
    <lineage>
        <taxon>Bacteria</taxon>
        <taxon>Pseudomonadati</taxon>
        <taxon>Bacteroidota</taxon>
        <taxon>Flavobacteriia</taxon>
        <taxon>Flavobacteriales</taxon>
        <taxon>Flavobacteriaceae</taxon>
        <taxon>Flavobacterium</taxon>
    </lineage>
</organism>
<gene>
    <name evidence="1" type="ORF">FLACHUCJ7_03179</name>
</gene>
<comment type="caution">
    <text evidence="1">The sequence shown here is derived from an EMBL/GenBank/DDBJ whole genome shotgun (WGS) entry which is preliminary data.</text>
</comment>
<dbReference type="Proteomes" id="UP000556700">
    <property type="component" value="Unassembled WGS sequence"/>
</dbReference>
<evidence type="ECO:0000313" key="1">
    <source>
        <dbReference type="EMBL" id="CAD0007108.1"/>
    </source>
</evidence>
<sequence>MTLGFITTDVMIPEPSDAAWPKWAGYAVAGGAAAAYLYSGDYIDKMTREINRIKERSLGPPGFVYELVATKNGPYPNLNNGGTINLKVGDVWKYGQTTKGFVRYSDKDLKAKGLEMIPLPPGGYQMEILIQEKYYIYGYYFLHGHRPPGNPIFR</sequence>
<dbReference type="AlphaFoldDB" id="A0A6V6Z5N7"/>
<reference evidence="1 2" key="1">
    <citation type="submission" date="2020-06" db="EMBL/GenBank/DDBJ databases">
        <authorList>
            <person name="Criscuolo A."/>
        </authorList>
    </citation>
    <scope>NUCLEOTIDE SEQUENCE [LARGE SCALE GENOMIC DNA]</scope>
    <source>
        <strain evidence="2">CIP 110025</strain>
    </source>
</reference>
<protein>
    <submittedName>
        <fullName evidence="1">Uncharacterized protein</fullName>
    </submittedName>
</protein>
<keyword evidence="2" id="KW-1185">Reference proteome</keyword>
<name>A0A6V6Z5N7_9FLAO</name>